<evidence type="ECO:0000256" key="2">
    <source>
        <dbReference type="ARBA" id="ARBA00012438"/>
    </source>
</evidence>
<evidence type="ECO:0000256" key="3">
    <source>
        <dbReference type="ARBA" id="ARBA00022553"/>
    </source>
</evidence>
<dbReference type="Proteomes" id="UP000215224">
    <property type="component" value="Chromosome"/>
</dbReference>
<feature type="transmembrane region" description="Helical" evidence="9">
    <location>
        <begin position="148"/>
        <end position="166"/>
    </location>
</feature>
<dbReference type="Pfam" id="PF00512">
    <property type="entry name" value="HisKA"/>
    <property type="match status" value="1"/>
</dbReference>
<protein>
    <recommendedName>
        <fullName evidence="2">histidine kinase</fullName>
        <ecNumber evidence="2">2.7.13.3</ecNumber>
    </recommendedName>
</protein>
<dbReference type="InterPro" id="IPR005467">
    <property type="entry name" value="His_kinase_dom"/>
</dbReference>
<dbReference type="InterPro" id="IPR036097">
    <property type="entry name" value="HisK_dim/P_sf"/>
</dbReference>
<dbReference type="InterPro" id="IPR003661">
    <property type="entry name" value="HisK_dim/P_dom"/>
</dbReference>
<dbReference type="InterPro" id="IPR003594">
    <property type="entry name" value="HATPase_dom"/>
</dbReference>
<evidence type="ECO:0000256" key="9">
    <source>
        <dbReference type="SAM" id="Phobius"/>
    </source>
</evidence>
<keyword evidence="9" id="KW-1133">Transmembrane helix</keyword>
<dbReference type="Gene3D" id="3.30.565.10">
    <property type="entry name" value="Histidine kinase-like ATPase, C-terminal domain"/>
    <property type="match status" value="1"/>
</dbReference>
<dbReference type="SMART" id="SM00388">
    <property type="entry name" value="HisKA"/>
    <property type="match status" value="1"/>
</dbReference>
<evidence type="ECO:0000313" key="11">
    <source>
        <dbReference type="EMBL" id="AST93242.1"/>
    </source>
</evidence>
<evidence type="ECO:0000256" key="7">
    <source>
        <dbReference type="ARBA" id="ARBA00022840"/>
    </source>
</evidence>
<reference evidence="11 12" key="1">
    <citation type="submission" date="2016-12" db="EMBL/GenBank/DDBJ databases">
        <title>The whole genome sequencing and assembly of Bacillus cohnii DSM 6307T strain.</title>
        <authorList>
            <person name="Lee Y.-J."/>
            <person name="Yi H."/>
            <person name="Bahn Y.-S."/>
            <person name="Kim J.F."/>
            <person name="Lee D.-W."/>
        </authorList>
    </citation>
    <scope>NUCLEOTIDE SEQUENCE [LARGE SCALE GENOMIC DNA]</scope>
    <source>
        <strain evidence="11 12">DSM 6307</strain>
    </source>
</reference>
<dbReference type="Gene3D" id="1.10.287.130">
    <property type="match status" value="1"/>
</dbReference>
<dbReference type="GO" id="GO:0005524">
    <property type="term" value="F:ATP binding"/>
    <property type="evidence" value="ECO:0007669"/>
    <property type="project" value="UniProtKB-KW"/>
</dbReference>
<keyword evidence="7" id="KW-0067">ATP-binding</keyword>
<dbReference type="PROSITE" id="PS50109">
    <property type="entry name" value="HIS_KIN"/>
    <property type="match status" value="1"/>
</dbReference>
<dbReference type="PANTHER" id="PTHR43065:SF46">
    <property type="entry name" value="C4-DICARBOXYLATE TRANSPORT SENSOR PROTEIN DCTB"/>
    <property type="match status" value="1"/>
</dbReference>
<dbReference type="STRING" id="1314751.GCA_001591425_03120"/>
<dbReference type="GO" id="GO:0000155">
    <property type="term" value="F:phosphorelay sensor kinase activity"/>
    <property type="evidence" value="ECO:0007669"/>
    <property type="project" value="InterPro"/>
</dbReference>
<evidence type="ECO:0000256" key="6">
    <source>
        <dbReference type="ARBA" id="ARBA00022777"/>
    </source>
</evidence>
<dbReference type="SMART" id="SM00387">
    <property type="entry name" value="HATPase_c"/>
    <property type="match status" value="1"/>
</dbReference>
<evidence type="ECO:0000256" key="8">
    <source>
        <dbReference type="ARBA" id="ARBA00023012"/>
    </source>
</evidence>
<accession>A0A223KUS5</accession>
<feature type="transmembrane region" description="Helical" evidence="9">
    <location>
        <begin position="91"/>
        <end position="107"/>
    </location>
</feature>
<feature type="transmembrane region" description="Helical" evidence="9">
    <location>
        <begin position="65"/>
        <end position="85"/>
    </location>
</feature>
<feature type="transmembrane region" description="Helical" evidence="9">
    <location>
        <begin position="12"/>
        <end position="33"/>
    </location>
</feature>
<keyword evidence="5" id="KW-0547">Nucleotide-binding</keyword>
<dbReference type="SUPFAM" id="SSF55874">
    <property type="entry name" value="ATPase domain of HSP90 chaperone/DNA topoisomerase II/histidine kinase"/>
    <property type="match status" value="1"/>
</dbReference>
<dbReference type="EMBL" id="CP018866">
    <property type="protein sequence ID" value="AST93242.1"/>
    <property type="molecule type" value="Genomic_DNA"/>
</dbReference>
<keyword evidence="9" id="KW-0472">Membrane</keyword>
<keyword evidence="9" id="KW-0812">Transmembrane</keyword>
<gene>
    <name evidence="11" type="ORF">BC6307_19265</name>
</gene>
<dbReference type="InterPro" id="IPR004358">
    <property type="entry name" value="Sig_transdc_His_kin-like_C"/>
</dbReference>
<dbReference type="Pfam" id="PF02518">
    <property type="entry name" value="HATPase_c"/>
    <property type="match status" value="1"/>
</dbReference>
<dbReference type="AlphaFoldDB" id="A0A223KUS5"/>
<sequence>MKNQTHLPNKKIYWIIAIASIVLMTLGSFIELWENGPTATFITHLLIVVVISILLIIYPKKKNIFTKYALNIAMPIYFYAMFIFYPFTLSPLLIICFIPGIAILFYNQRLFYFSLISNVVIVLSFMLYVFLVDQGAGFPIFYKDLHGYAINFLACQVMLYFIFALIKKKIEEQKQYYQQIQEDERLKTTGQLAAAVAHEIRNPITVVKGFIQLHETDKQLPDHIKKHYKLMMDELYTAETVISDFLSLAKPEVSEVETVEVKPALYNVMDLLNTYAHIDTIQIELDIEDYYSIQCTLMEFKQLFVNLLKNAVEASKHGGTVRVKVRKVNDRVQIDIVDQGVGMTKEQLKRIGTPFYSLKAKGTGLGLMICFNIVQKYNGTINFFSEEGKGTNVTVAFPLIKKTTSR</sequence>
<keyword evidence="4" id="KW-0808">Transferase</keyword>
<feature type="transmembrane region" description="Helical" evidence="9">
    <location>
        <begin position="119"/>
        <end position="142"/>
    </location>
</feature>
<organism evidence="11 12">
    <name type="scientific">Sutcliffiella cohnii</name>
    <dbReference type="NCBI Taxonomy" id="33932"/>
    <lineage>
        <taxon>Bacteria</taxon>
        <taxon>Bacillati</taxon>
        <taxon>Bacillota</taxon>
        <taxon>Bacilli</taxon>
        <taxon>Bacillales</taxon>
        <taxon>Bacillaceae</taxon>
        <taxon>Sutcliffiella</taxon>
    </lineage>
</organism>
<feature type="domain" description="Histidine kinase" evidence="10">
    <location>
        <begin position="195"/>
        <end position="401"/>
    </location>
</feature>
<keyword evidence="8" id="KW-0902">Two-component regulatory system</keyword>
<proteinExistence type="predicted"/>
<keyword evidence="6" id="KW-0418">Kinase</keyword>
<feature type="transmembrane region" description="Helical" evidence="9">
    <location>
        <begin position="39"/>
        <end position="58"/>
    </location>
</feature>
<dbReference type="EC" id="2.7.13.3" evidence="2"/>
<name>A0A223KUS5_9BACI</name>
<dbReference type="SUPFAM" id="SSF47384">
    <property type="entry name" value="Homodimeric domain of signal transducing histidine kinase"/>
    <property type="match status" value="1"/>
</dbReference>
<evidence type="ECO:0000313" key="12">
    <source>
        <dbReference type="Proteomes" id="UP000215224"/>
    </source>
</evidence>
<dbReference type="CDD" id="cd00082">
    <property type="entry name" value="HisKA"/>
    <property type="match status" value="1"/>
</dbReference>
<dbReference type="KEGG" id="bcoh:BC6307_19265"/>
<evidence type="ECO:0000256" key="1">
    <source>
        <dbReference type="ARBA" id="ARBA00000085"/>
    </source>
</evidence>
<dbReference type="PANTHER" id="PTHR43065">
    <property type="entry name" value="SENSOR HISTIDINE KINASE"/>
    <property type="match status" value="1"/>
</dbReference>
<evidence type="ECO:0000256" key="5">
    <source>
        <dbReference type="ARBA" id="ARBA00022741"/>
    </source>
</evidence>
<dbReference type="InterPro" id="IPR036890">
    <property type="entry name" value="HATPase_C_sf"/>
</dbReference>
<evidence type="ECO:0000259" key="10">
    <source>
        <dbReference type="PROSITE" id="PS50109"/>
    </source>
</evidence>
<keyword evidence="12" id="KW-1185">Reference proteome</keyword>
<dbReference type="RefSeq" id="WP_066418124.1">
    <property type="nucleotide sequence ID" value="NZ_CP018866.1"/>
</dbReference>
<keyword evidence="3" id="KW-0597">Phosphoprotein</keyword>
<dbReference type="PRINTS" id="PR00344">
    <property type="entry name" value="BCTRLSENSOR"/>
</dbReference>
<comment type="catalytic activity">
    <reaction evidence="1">
        <text>ATP + protein L-histidine = ADP + protein N-phospho-L-histidine.</text>
        <dbReference type="EC" id="2.7.13.3"/>
    </reaction>
</comment>
<evidence type="ECO:0000256" key="4">
    <source>
        <dbReference type="ARBA" id="ARBA00022679"/>
    </source>
</evidence>